<gene>
    <name evidence="1" type="ORF">GZ78_06345</name>
</gene>
<evidence type="ECO:0000313" key="2">
    <source>
        <dbReference type="Proteomes" id="UP000028073"/>
    </source>
</evidence>
<reference evidence="1 2" key="1">
    <citation type="submission" date="2014-06" db="EMBL/GenBank/DDBJ databases">
        <title>Whole Genome Sequences of Three Symbiotic Endozoicomonas Bacteria.</title>
        <authorList>
            <person name="Neave M.J."/>
            <person name="Apprill A."/>
            <person name="Voolstra C.R."/>
        </authorList>
    </citation>
    <scope>NUCLEOTIDE SEQUENCE [LARGE SCALE GENOMIC DNA]</scope>
    <source>
        <strain evidence="1 2">DSM 25634</strain>
    </source>
</reference>
<name>A0A081NM59_9GAMM</name>
<dbReference type="OrthoDB" id="6193972at2"/>
<dbReference type="EMBL" id="JOKH01000001">
    <property type="protein sequence ID" value="KEQ19532.1"/>
    <property type="molecule type" value="Genomic_DNA"/>
</dbReference>
<keyword evidence="2" id="KW-1185">Reference proteome</keyword>
<sequence length="211" mass="23990">MHEFKIIVFILIFFLQFAFASDSESIFSRGKISSLVTNAAETFTGYYSANDYFCGSVNVMLVEGWEITSVKVTNGSIQNQFQFKQSRIDRSIFRPNGYSTNLLQIRQLTGYVSMANIYWSANPIDFTLSMKHKKSAQVLQFRIQKEVCSLSRVGSVLVEQLTSENVRWLIKNSVLDDQGRRVGWAHNAFFTPAYVIIPSPKKWPGLGSMPN</sequence>
<dbReference type="RefSeq" id="WP_034833420.1">
    <property type="nucleotide sequence ID" value="NZ_JOKH01000001.1"/>
</dbReference>
<organism evidence="1 2">
    <name type="scientific">Endozoicomonas numazuensis</name>
    <dbReference type="NCBI Taxonomy" id="1137799"/>
    <lineage>
        <taxon>Bacteria</taxon>
        <taxon>Pseudomonadati</taxon>
        <taxon>Pseudomonadota</taxon>
        <taxon>Gammaproteobacteria</taxon>
        <taxon>Oceanospirillales</taxon>
        <taxon>Endozoicomonadaceae</taxon>
        <taxon>Endozoicomonas</taxon>
    </lineage>
</organism>
<evidence type="ECO:0000313" key="1">
    <source>
        <dbReference type="EMBL" id="KEQ19532.1"/>
    </source>
</evidence>
<proteinExistence type="predicted"/>
<comment type="caution">
    <text evidence="1">The sequence shown here is derived from an EMBL/GenBank/DDBJ whole genome shotgun (WGS) entry which is preliminary data.</text>
</comment>
<protein>
    <submittedName>
        <fullName evidence="1">Uncharacterized protein</fullName>
    </submittedName>
</protein>
<dbReference type="Proteomes" id="UP000028073">
    <property type="component" value="Unassembled WGS sequence"/>
</dbReference>
<accession>A0A081NM59</accession>
<dbReference type="AlphaFoldDB" id="A0A081NM59"/>